<dbReference type="EMBL" id="CAJNNV010005288">
    <property type="protein sequence ID" value="CAE8591896.1"/>
    <property type="molecule type" value="Genomic_DNA"/>
</dbReference>
<keyword evidence="2" id="KW-0812">Transmembrane</keyword>
<feature type="coiled-coil region" evidence="1">
    <location>
        <begin position="21"/>
        <end position="48"/>
    </location>
</feature>
<keyword evidence="2" id="KW-0472">Membrane</keyword>
<evidence type="ECO:0000256" key="1">
    <source>
        <dbReference type="SAM" id="Coils"/>
    </source>
</evidence>
<dbReference type="Proteomes" id="UP000626109">
    <property type="component" value="Unassembled WGS sequence"/>
</dbReference>
<dbReference type="Proteomes" id="UP000654075">
    <property type="component" value="Unassembled WGS sequence"/>
</dbReference>
<dbReference type="EMBL" id="CAJNNW010030639">
    <property type="protein sequence ID" value="CAE8703962.1"/>
    <property type="molecule type" value="Genomic_DNA"/>
</dbReference>
<sequence length="213" mass="23572">MSRKGYYDEMSRTFEDIHVKRDRIHNEILEMLEERMDIEKQMEALKIEEVEGSRRAAVAAKEKASTERLLRQLEAGGATARAALRKMRLGDVSIEERVSTLRADFRSSVLEGPQGSSSSVPGQAIDVEDFEIDGPDGVPLALRAYTQSASASEAPCCYGCCCCLLVVLLLLFDSCLSLLLLLLFIIVAIVVVVYYCSLRVRRQPSSSSTAKAM</sequence>
<keyword evidence="1" id="KW-0175">Coiled coil</keyword>
<gene>
    <name evidence="3" type="ORF">PGLA1383_LOCUS10556</name>
    <name evidence="4" type="ORF">PGLA2088_LOCUS33014</name>
</gene>
<keyword evidence="5" id="KW-1185">Reference proteome</keyword>
<evidence type="ECO:0000313" key="4">
    <source>
        <dbReference type="EMBL" id="CAE8703962.1"/>
    </source>
</evidence>
<proteinExistence type="predicted"/>
<evidence type="ECO:0000313" key="5">
    <source>
        <dbReference type="Proteomes" id="UP000654075"/>
    </source>
</evidence>
<reference evidence="3" key="1">
    <citation type="submission" date="2021-02" db="EMBL/GenBank/DDBJ databases">
        <authorList>
            <person name="Dougan E. K."/>
            <person name="Rhodes N."/>
            <person name="Thang M."/>
            <person name="Chan C."/>
        </authorList>
    </citation>
    <scope>NUCLEOTIDE SEQUENCE</scope>
</reference>
<evidence type="ECO:0000256" key="2">
    <source>
        <dbReference type="SAM" id="Phobius"/>
    </source>
</evidence>
<name>A0A813DRJ1_POLGL</name>
<feature type="transmembrane region" description="Helical" evidence="2">
    <location>
        <begin position="178"/>
        <end position="198"/>
    </location>
</feature>
<protein>
    <submittedName>
        <fullName evidence="3">Uncharacterized protein</fullName>
    </submittedName>
</protein>
<comment type="caution">
    <text evidence="3">The sequence shown here is derived from an EMBL/GenBank/DDBJ whole genome shotgun (WGS) entry which is preliminary data.</text>
</comment>
<evidence type="ECO:0000313" key="3">
    <source>
        <dbReference type="EMBL" id="CAE8591896.1"/>
    </source>
</evidence>
<feature type="transmembrane region" description="Helical" evidence="2">
    <location>
        <begin position="155"/>
        <end position="172"/>
    </location>
</feature>
<keyword evidence="2" id="KW-1133">Transmembrane helix</keyword>
<organism evidence="3 5">
    <name type="scientific">Polarella glacialis</name>
    <name type="common">Dinoflagellate</name>
    <dbReference type="NCBI Taxonomy" id="89957"/>
    <lineage>
        <taxon>Eukaryota</taxon>
        <taxon>Sar</taxon>
        <taxon>Alveolata</taxon>
        <taxon>Dinophyceae</taxon>
        <taxon>Suessiales</taxon>
        <taxon>Suessiaceae</taxon>
        <taxon>Polarella</taxon>
    </lineage>
</organism>
<dbReference type="AlphaFoldDB" id="A0A813DRJ1"/>
<accession>A0A813DRJ1</accession>